<organism evidence="1 2">
    <name type="scientific">Catenaria anguillulae PL171</name>
    <dbReference type="NCBI Taxonomy" id="765915"/>
    <lineage>
        <taxon>Eukaryota</taxon>
        <taxon>Fungi</taxon>
        <taxon>Fungi incertae sedis</taxon>
        <taxon>Blastocladiomycota</taxon>
        <taxon>Blastocladiomycetes</taxon>
        <taxon>Blastocladiales</taxon>
        <taxon>Catenariaceae</taxon>
        <taxon>Catenaria</taxon>
    </lineage>
</organism>
<name>A0A1Y2HUU0_9FUNG</name>
<dbReference type="Proteomes" id="UP000193411">
    <property type="component" value="Unassembled WGS sequence"/>
</dbReference>
<reference evidence="1 2" key="1">
    <citation type="submission" date="2016-07" db="EMBL/GenBank/DDBJ databases">
        <title>Pervasive Adenine N6-methylation of Active Genes in Fungi.</title>
        <authorList>
            <consortium name="DOE Joint Genome Institute"/>
            <person name="Mondo S.J."/>
            <person name="Dannebaum R.O."/>
            <person name="Kuo R.C."/>
            <person name="Labutti K."/>
            <person name="Haridas S."/>
            <person name="Kuo A."/>
            <person name="Salamov A."/>
            <person name="Ahrendt S.R."/>
            <person name="Lipzen A."/>
            <person name="Sullivan W."/>
            <person name="Andreopoulos W.B."/>
            <person name="Clum A."/>
            <person name="Lindquist E."/>
            <person name="Daum C."/>
            <person name="Ramamoorthy G.K."/>
            <person name="Gryganskyi A."/>
            <person name="Culley D."/>
            <person name="Magnuson J.K."/>
            <person name="James T.Y."/>
            <person name="O'Malley M.A."/>
            <person name="Stajich J.E."/>
            <person name="Spatafora J.W."/>
            <person name="Visel A."/>
            <person name="Grigoriev I.V."/>
        </authorList>
    </citation>
    <scope>NUCLEOTIDE SEQUENCE [LARGE SCALE GENOMIC DNA]</scope>
    <source>
        <strain evidence="1 2">PL171</strain>
    </source>
</reference>
<dbReference type="Gene3D" id="3.30.710.10">
    <property type="entry name" value="Potassium Channel Kv1.1, Chain A"/>
    <property type="match status" value="1"/>
</dbReference>
<keyword evidence="2" id="KW-1185">Reference proteome</keyword>
<dbReference type="InterPro" id="IPR011333">
    <property type="entry name" value="SKP1/BTB/POZ_sf"/>
</dbReference>
<protein>
    <submittedName>
        <fullName evidence="1">Uncharacterized protein</fullName>
    </submittedName>
</protein>
<comment type="caution">
    <text evidence="1">The sequence shown here is derived from an EMBL/GenBank/DDBJ whole genome shotgun (WGS) entry which is preliminary data.</text>
</comment>
<proteinExistence type="predicted"/>
<dbReference type="AlphaFoldDB" id="A0A1Y2HUU0"/>
<evidence type="ECO:0000313" key="2">
    <source>
        <dbReference type="Proteomes" id="UP000193411"/>
    </source>
</evidence>
<dbReference type="EMBL" id="MCFL01000009">
    <property type="protein sequence ID" value="ORZ38360.1"/>
    <property type="molecule type" value="Genomic_DNA"/>
</dbReference>
<evidence type="ECO:0000313" key="1">
    <source>
        <dbReference type="EMBL" id="ORZ38360.1"/>
    </source>
</evidence>
<gene>
    <name evidence="1" type="ORF">BCR44DRAFT_1429111</name>
</gene>
<accession>A0A1Y2HUU0</accession>
<sequence>MATAAQYYLSSSNGEQHPAETINVSLGRIKSELGNLAFQIRSSAMGKSHVDACMAILDGGSAKGLSVTFQLDAKVYSNRMTVTSRGSGFPGSKPVTMGAVTKVLPAALCTRGSVVSVAFEIPGNYPDAKLVVEQLIVTISTVSKATPCPTPTTSCSTMSLFHGTINVPHLCDCLLELADNTTLHASRAILAHASPNFFGTAFKRPEWNSPTETENAPSQDEDGGPPRVPMFHVKLELWSIKSVLPCLAHMYFGWLPTTSTILSVPAVHGDSESQEPPKVTVDTTAYLELRGLVEGVKEAMISVLRKK</sequence>